<organism evidence="4 5">
    <name type="scientific">Magnaporthiopsis poae (strain ATCC 64411 / 73-15)</name>
    <name type="common">Kentucky bluegrass fungus</name>
    <name type="synonym">Magnaporthe poae</name>
    <dbReference type="NCBI Taxonomy" id="644358"/>
    <lineage>
        <taxon>Eukaryota</taxon>
        <taxon>Fungi</taxon>
        <taxon>Dikarya</taxon>
        <taxon>Ascomycota</taxon>
        <taxon>Pezizomycotina</taxon>
        <taxon>Sordariomycetes</taxon>
        <taxon>Sordariomycetidae</taxon>
        <taxon>Magnaporthales</taxon>
        <taxon>Magnaporthaceae</taxon>
        <taxon>Magnaporthiopsis</taxon>
    </lineage>
</organism>
<reference evidence="4" key="5">
    <citation type="submission" date="2015-06" db="UniProtKB">
        <authorList>
            <consortium name="EnsemblFungi"/>
        </authorList>
    </citation>
    <scope>IDENTIFICATION</scope>
    <source>
        <strain evidence="4">ATCC 64411</strain>
    </source>
</reference>
<evidence type="ECO:0000256" key="1">
    <source>
        <dbReference type="SAM" id="MobiDB-lite"/>
    </source>
</evidence>
<keyword evidence="2" id="KW-0472">Membrane</keyword>
<gene>
    <name evidence="3" type="ORF">MAPG_09026</name>
</gene>
<dbReference type="EnsemblFungi" id="MAPG_09026T0">
    <property type="protein sequence ID" value="MAPG_09026T0"/>
    <property type="gene ID" value="MAPG_09026"/>
</dbReference>
<proteinExistence type="predicted"/>
<dbReference type="VEuPathDB" id="FungiDB:MAPG_09026"/>
<dbReference type="AlphaFoldDB" id="A0A0C4E8V6"/>
<reference evidence="3" key="2">
    <citation type="submission" date="2010-05" db="EMBL/GenBank/DDBJ databases">
        <title>The Genome Sequence of Magnaporthe poae strain ATCC 64411.</title>
        <authorList>
            <consortium name="The Broad Institute Genome Sequencing Platform"/>
            <consortium name="Broad Institute Genome Sequencing Center for Infectious Disease"/>
            <person name="Ma L.-J."/>
            <person name="Dead R."/>
            <person name="Young S."/>
            <person name="Zeng Q."/>
            <person name="Koehrsen M."/>
            <person name="Alvarado L."/>
            <person name="Berlin A."/>
            <person name="Chapman S.B."/>
            <person name="Chen Z."/>
            <person name="Freedman E."/>
            <person name="Gellesch M."/>
            <person name="Goldberg J."/>
            <person name="Griggs A."/>
            <person name="Gujja S."/>
            <person name="Heilman E.R."/>
            <person name="Heiman D."/>
            <person name="Hepburn T."/>
            <person name="Howarth C."/>
            <person name="Jen D."/>
            <person name="Larson L."/>
            <person name="Mehta T."/>
            <person name="Neiman D."/>
            <person name="Pearson M."/>
            <person name="Roberts A."/>
            <person name="Saif S."/>
            <person name="Shea T."/>
            <person name="Shenoy N."/>
            <person name="Sisk P."/>
            <person name="Stolte C."/>
            <person name="Sykes S."/>
            <person name="Walk T."/>
            <person name="White J."/>
            <person name="Yandava C."/>
            <person name="Haas B."/>
            <person name="Nusbaum C."/>
            <person name="Birren B."/>
        </authorList>
    </citation>
    <scope>NUCLEOTIDE SEQUENCE</scope>
    <source>
        <strain evidence="3">ATCC 64411</strain>
    </source>
</reference>
<dbReference type="STRING" id="644358.A0A0C4E8V6"/>
<reference evidence="4" key="4">
    <citation type="journal article" date="2015" name="G3 (Bethesda)">
        <title>Genome sequences of three phytopathogenic species of the Magnaporthaceae family of fungi.</title>
        <authorList>
            <person name="Okagaki L.H."/>
            <person name="Nunes C.C."/>
            <person name="Sailsbery J."/>
            <person name="Clay B."/>
            <person name="Brown D."/>
            <person name="John T."/>
            <person name="Oh Y."/>
            <person name="Young N."/>
            <person name="Fitzgerald M."/>
            <person name="Haas B.J."/>
            <person name="Zeng Q."/>
            <person name="Young S."/>
            <person name="Adiconis X."/>
            <person name="Fan L."/>
            <person name="Levin J.Z."/>
            <person name="Mitchell T.K."/>
            <person name="Okubara P.A."/>
            <person name="Farman M.L."/>
            <person name="Kohn L.M."/>
            <person name="Birren B."/>
            <person name="Ma L.-J."/>
            <person name="Dean R.A."/>
        </authorList>
    </citation>
    <scope>NUCLEOTIDE SEQUENCE</scope>
    <source>
        <strain evidence="4">ATCC 64411 / 73-15</strain>
    </source>
</reference>
<accession>A0A0C4E8V6</accession>
<dbReference type="Proteomes" id="UP000011715">
    <property type="component" value="Unassembled WGS sequence"/>
</dbReference>
<dbReference type="eggNOG" id="KOG3225">
    <property type="taxonomic scope" value="Eukaryota"/>
</dbReference>
<reference evidence="3" key="3">
    <citation type="submission" date="2011-03" db="EMBL/GenBank/DDBJ databases">
        <title>Annotation of Magnaporthe poae ATCC 64411.</title>
        <authorList>
            <person name="Ma L.-J."/>
            <person name="Dead R."/>
            <person name="Young S.K."/>
            <person name="Zeng Q."/>
            <person name="Gargeya S."/>
            <person name="Fitzgerald M."/>
            <person name="Haas B."/>
            <person name="Abouelleil A."/>
            <person name="Alvarado L."/>
            <person name="Arachchi H.M."/>
            <person name="Berlin A."/>
            <person name="Brown A."/>
            <person name="Chapman S.B."/>
            <person name="Chen Z."/>
            <person name="Dunbar C."/>
            <person name="Freedman E."/>
            <person name="Gearin G."/>
            <person name="Gellesch M."/>
            <person name="Goldberg J."/>
            <person name="Griggs A."/>
            <person name="Gujja S."/>
            <person name="Heiman D."/>
            <person name="Howarth C."/>
            <person name="Larson L."/>
            <person name="Lui A."/>
            <person name="MacDonald P.J.P."/>
            <person name="Mehta T."/>
            <person name="Montmayeur A."/>
            <person name="Murphy C."/>
            <person name="Neiman D."/>
            <person name="Pearson M."/>
            <person name="Priest M."/>
            <person name="Roberts A."/>
            <person name="Saif S."/>
            <person name="Shea T."/>
            <person name="Shenoy N."/>
            <person name="Sisk P."/>
            <person name="Stolte C."/>
            <person name="Sykes S."/>
            <person name="Yandava C."/>
            <person name="Wortman J."/>
            <person name="Nusbaum C."/>
            <person name="Birren B."/>
        </authorList>
    </citation>
    <scope>NUCLEOTIDE SEQUENCE</scope>
    <source>
        <strain evidence="3">ATCC 64411</strain>
    </source>
</reference>
<protein>
    <recommendedName>
        <fullName evidence="6">Mitochondrial import inner membrane translocase subunit TIM22</fullName>
    </recommendedName>
</protein>
<evidence type="ECO:0000313" key="3">
    <source>
        <dbReference type="EMBL" id="KLU90061.1"/>
    </source>
</evidence>
<evidence type="ECO:0008006" key="6">
    <source>
        <dbReference type="Google" id="ProtNLM"/>
    </source>
</evidence>
<feature type="transmembrane region" description="Helical" evidence="2">
    <location>
        <begin position="36"/>
        <end position="58"/>
    </location>
</feature>
<feature type="compositionally biased region" description="Low complexity" evidence="1">
    <location>
        <begin position="8"/>
        <end position="20"/>
    </location>
</feature>
<sequence>MNFPRAPGLPGQQPQQPQDPNEATIKMMSNMMESCYAKTAMAGVAGMGLGAVFGMLMASVSRFPPPRRSGLETFGD</sequence>
<dbReference type="EMBL" id="ADBL01002212">
    <property type="status" value="NOT_ANNOTATED_CDS"/>
    <property type="molecule type" value="Genomic_DNA"/>
</dbReference>
<reference evidence="5" key="1">
    <citation type="submission" date="2010-05" db="EMBL/GenBank/DDBJ databases">
        <title>The genome sequence of Magnaporthe poae strain ATCC 64411.</title>
        <authorList>
            <person name="Ma L.-J."/>
            <person name="Dead R."/>
            <person name="Young S."/>
            <person name="Zeng Q."/>
            <person name="Koehrsen M."/>
            <person name="Alvarado L."/>
            <person name="Berlin A."/>
            <person name="Chapman S.B."/>
            <person name="Chen Z."/>
            <person name="Freedman E."/>
            <person name="Gellesch M."/>
            <person name="Goldberg J."/>
            <person name="Griggs A."/>
            <person name="Gujja S."/>
            <person name="Heilman E.R."/>
            <person name="Heiman D."/>
            <person name="Hepburn T."/>
            <person name="Howarth C."/>
            <person name="Jen D."/>
            <person name="Larson L."/>
            <person name="Mehta T."/>
            <person name="Neiman D."/>
            <person name="Pearson M."/>
            <person name="Roberts A."/>
            <person name="Saif S."/>
            <person name="Shea T."/>
            <person name="Shenoy N."/>
            <person name="Sisk P."/>
            <person name="Stolte C."/>
            <person name="Sykes S."/>
            <person name="Walk T."/>
            <person name="White J."/>
            <person name="Yandava C."/>
            <person name="Haas B."/>
            <person name="Nusbaum C."/>
            <person name="Birren B."/>
        </authorList>
    </citation>
    <scope>NUCLEOTIDE SEQUENCE [LARGE SCALE GENOMIC DNA]</scope>
    <source>
        <strain evidence="5">ATCC 64411 / 73-15</strain>
    </source>
</reference>
<evidence type="ECO:0000313" key="4">
    <source>
        <dbReference type="EnsemblFungi" id="MAPG_09026T0"/>
    </source>
</evidence>
<keyword evidence="5" id="KW-1185">Reference proteome</keyword>
<dbReference type="EMBL" id="GL876974">
    <property type="protein sequence ID" value="KLU90061.1"/>
    <property type="molecule type" value="Genomic_DNA"/>
</dbReference>
<keyword evidence="2" id="KW-1133">Transmembrane helix</keyword>
<evidence type="ECO:0000313" key="5">
    <source>
        <dbReference type="Proteomes" id="UP000011715"/>
    </source>
</evidence>
<evidence type="ECO:0000256" key="2">
    <source>
        <dbReference type="SAM" id="Phobius"/>
    </source>
</evidence>
<keyword evidence="2" id="KW-0812">Transmembrane</keyword>
<feature type="region of interest" description="Disordered" evidence="1">
    <location>
        <begin position="1"/>
        <end position="21"/>
    </location>
</feature>
<name>A0A0C4E8V6_MAGP6</name>